<organism evidence="1 2">
    <name type="scientific">Capnocytophaga sputigena</name>
    <dbReference type="NCBI Taxonomy" id="1019"/>
    <lineage>
        <taxon>Bacteria</taxon>
        <taxon>Pseudomonadati</taxon>
        <taxon>Bacteroidota</taxon>
        <taxon>Flavobacteriia</taxon>
        <taxon>Flavobacteriales</taxon>
        <taxon>Flavobacteriaceae</taxon>
        <taxon>Capnocytophaga</taxon>
    </lineage>
</organism>
<accession>A0A250F3T4</accession>
<dbReference type="Proteomes" id="UP000217334">
    <property type="component" value="Chromosome"/>
</dbReference>
<name>A0A250F3T4_CAPSP</name>
<dbReference type="EMBL" id="CP022383">
    <property type="protein sequence ID" value="ATA79814.1"/>
    <property type="molecule type" value="Genomic_DNA"/>
</dbReference>
<protein>
    <submittedName>
        <fullName evidence="1">Uncharacterized protein</fullName>
    </submittedName>
</protein>
<dbReference type="AlphaFoldDB" id="A0A250F3T4"/>
<dbReference type="RefSeq" id="WP_095901675.1">
    <property type="nucleotide sequence ID" value="NZ_CAJPRX010000004.1"/>
</dbReference>
<evidence type="ECO:0000313" key="2">
    <source>
        <dbReference type="Proteomes" id="UP000217334"/>
    </source>
</evidence>
<gene>
    <name evidence="1" type="ORF">CGC59_09040</name>
</gene>
<proteinExistence type="predicted"/>
<sequence length="106" mass="12775">MKDFPFEEEKEYIAMVEASKCRTYIGFIEALNDAFFIHTGQEPHINDTMWYIFSSDVGHRKIKILFMRSGALKKLSIYHEITADLEQWKRYWEAENPKNQLEWEFC</sequence>
<evidence type="ECO:0000313" key="1">
    <source>
        <dbReference type="EMBL" id="ATA79814.1"/>
    </source>
</evidence>
<reference evidence="2" key="1">
    <citation type="submission" date="2017-06" db="EMBL/GenBank/DDBJ databases">
        <title>Capnocytophaga spp. assemblies.</title>
        <authorList>
            <person name="Gulvik C.A."/>
        </authorList>
    </citation>
    <scope>NUCLEOTIDE SEQUENCE [LARGE SCALE GENOMIC DNA]</scope>
    <source>
        <strain evidence="2">H4486</strain>
    </source>
</reference>